<dbReference type="PANTHER" id="PTHR33428">
    <property type="entry name" value="CHLOROPHYLLASE-2, CHLOROPLASTIC"/>
    <property type="match status" value="1"/>
</dbReference>
<evidence type="ECO:0000313" key="2">
    <source>
        <dbReference type="EMBL" id="CAD8836503.1"/>
    </source>
</evidence>
<keyword evidence="1" id="KW-0732">Signal</keyword>
<evidence type="ECO:0000256" key="1">
    <source>
        <dbReference type="SAM" id="SignalP"/>
    </source>
</evidence>
<reference evidence="2" key="1">
    <citation type="submission" date="2021-01" db="EMBL/GenBank/DDBJ databases">
        <authorList>
            <person name="Corre E."/>
            <person name="Pelletier E."/>
            <person name="Niang G."/>
            <person name="Scheremetjew M."/>
            <person name="Finn R."/>
            <person name="Kale V."/>
            <person name="Holt S."/>
            <person name="Cochrane G."/>
            <person name="Meng A."/>
            <person name="Brown T."/>
            <person name="Cohen L."/>
        </authorList>
    </citation>
    <scope>NUCLEOTIDE SEQUENCE</scope>
</reference>
<evidence type="ECO:0008006" key="3">
    <source>
        <dbReference type="Google" id="ProtNLM"/>
    </source>
</evidence>
<dbReference type="PANTHER" id="PTHR33428:SF14">
    <property type="entry name" value="CARBOXYLESTERASE TYPE B DOMAIN-CONTAINING PROTEIN"/>
    <property type="match status" value="1"/>
</dbReference>
<sequence>MALSWLFALLFVTSDGFNVQHASVRVEVGGDYELHLYAPERAGLFPVIFFVSGVSGDVPVTMYSDLLTRIVAEGYIVAGFDHLAFPSYPAQGQQFHDLLEWSKTGLVVAMRNQSLAATPDVLDRAAVMGQSAGNHIVGQGLFDGCSVAKALIMIDPVDGTDPFHIITSEDLITVGSKLPFTIPSLLLDNTLDPVGKFLEPPCAPWALGSMRFYNAMAGPIFNVNATGYGHVDCVNDGFSELVSSLLCPTDTSRPNDLYRAQLATSVTTFLGALFNSNQNALTLFEDAANFNIEVTVKQDLKGLALEDIVPGCTHAASKLPVVI</sequence>
<gene>
    <name evidence="2" type="ORF">NSCI0253_LOCUS10851</name>
</gene>
<accession>A0A7S0ZYH2</accession>
<dbReference type="Pfam" id="PF07224">
    <property type="entry name" value="Chlorophyllase"/>
    <property type="match status" value="1"/>
</dbReference>
<feature type="chain" id="PRO_5031509806" description="Chlorophyllase" evidence="1">
    <location>
        <begin position="17"/>
        <end position="323"/>
    </location>
</feature>
<organism evidence="2">
    <name type="scientific">Noctiluca scintillans</name>
    <name type="common">Sea sparkle</name>
    <name type="synonym">Red tide dinoflagellate</name>
    <dbReference type="NCBI Taxonomy" id="2966"/>
    <lineage>
        <taxon>Eukaryota</taxon>
        <taxon>Sar</taxon>
        <taxon>Alveolata</taxon>
        <taxon>Dinophyceae</taxon>
        <taxon>Noctilucales</taxon>
        <taxon>Noctilucaceae</taxon>
        <taxon>Noctiluca</taxon>
    </lineage>
</organism>
<dbReference type="Gene3D" id="3.40.50.1820">
    <property type="entry name" value="alpha/beta hydrolase"/>
    <property type="match status" value="1"/>
</dbReference>
<proteinExistence type="predicted"/>
<dbReference type="SUPFAM" id="SSF53474">
    <property type="entry name" value="alpha/beta-Hydrolases"/>
    <property type="match status" value="1"/>
</dbReference>
<dbReference type="InterPro" id="IPR017395">
    <property type="entry name" value="Chlorophyllase-like"/>
</dbReference>
<protein>
    <recommendedName>
        <fullName evidence="3">Chlorophyllase</fullName>
    </recommendedName>
</protein>
<dbReference type="AlphaFoldDB" id="A0A7S0ZYH2"/>
<name>A0A7S0ZYH2_NOCSC</name>
<feature type="signal peptide" evidence="1">
    <location>
        <begin position="1"/>
        <end position="16"/>
    </location>
</feature>
<dbReference type="InterPro" id="IPR029058">
    <property type="entry name" value="AB_hydrolase_fold"/>
</dbReference>
<dbReference type="EMBL" id="HBFQ01015674">
    <property type="protein sequence ID" value="CAD8836503.1"/>
    <property type="molecule type" value="Transcribed_RNA"/>
</dbReference>